<dbReference type="GO" id="GO:0016811">
    <property type="term" value="F:hydrolase activity, acting on carbon-nitrogen (but not peptide) bonds, in linear amides"/>
    <property type="evidence" value="ECO:0007669"/>
    <property type="project" value="InterPro"/>
</dbReference>
<name>A0A645IP53_9ZZZZ</name>
<gene>
    <name evidence="1" type="ORF">SDC9_199833</name>
</gene>
<organism evidence="1">
    <name type="scientific">bioreactor metagenome</name>
    <dbReference type="NCBI Taxonomy" id="1076179"/>
    <lineage>
        <taxon>unclassified sequences</taxon>
        <taxon>metagenomes</taxon>
        <taxon>ecological metagenomes</taxon>
    </lineage>
</organism>
<dbReference type="SUPFAM" id="SSF52317">
    <property type="entry name" value="Class I glutamine amidotransferase-like"/>
    <property type="match status" value="1"/>
</dbReference>
<dbReference type="InterPro" id="IPR029062">
    <property type="entry name" value="Class_I_gatase-like"/>
</dbReference>
<dbReference type="AlphaFoldDB" id="A0A645IP53"/>
<proteinExistence type="predicted"/>
<dbReference type="Pfam" id="PF07722">
    <property type="entry name" value="Peptidase_C26"/>
    <property type="match status" value="1"/>
</dbReference>
<sequence length="128" mass="14520">MQVMATSADGKILQDINSNICHMQKSPRYVKTHTVNIEKNSRLFSICGKKKIAVNSFHHQSVLECGKNFRPCAFSADGIIEAMENKKHSFAIGVQWHPETLFSSNKCENNIFTAFITEAEKARRFKNV</sequence>
<dbReference type="Gene3D" id="3.40.50.880">
    <property type="match status" value="1"/>
</dbReference>
<evidence type="ECO:0000313" key="1">
    <source>
        <dbReference type="EMBL" id="MPN52179.1"/>
    </source>
</evidence>
<dbReference type="GO" id="GO:0005829">
    <property type="term" value="C:cytosol"/>
    <property type="evidence" value="ECO:0007669"/>
    <property type="project" value="TreeGrafter"/>
</dbReference>
<protein>
    <recommendedName>
        <fullName evidence="2">Glutamine amidotransferase</fullName>
    </recommendedName>
</protein>
<dbReference type="InterPro" id="IPR011697">
    <property type="entry name" value="Peptidase_C26"/>
</dbReference>
<dbReference type="InterPro" id="IPR044668">
    <property type="entry name" value="PuuD-like"/>
</dbReference>
<dbReference type="PANTHER" id="PTHR43235">
    <property type="entry name" value="GLUTAMINE AMIDOTRANSFERASE PB2B2.05-RELATED"/>
    <property type="match status" value="1"/>
</dbReference>
<dbReference type="PANTHER" id="PTHR43235:SF1">
    <property type="entry name" value="GLUTAMINE AMIDOTRANSFERASE PB2B2.05-RELATED"/>
    <property type="match status" value="1"/>
</dbReference>
<evidence type="ECO:0008006" key="2">
    <source>
        <dbReference type="Google" id="ProtNLM"/>
    </source>
</evidence>
<dbReference type="EMBL" id="VSSQ01118036">
    <property type="protein sequence ID" value="MPN52179.1"/>
    <property type="molecule type" value="Genomic_DNA"/>
</dbReference>
<comment type="caution">
    <text evidence="1">The sequence shown here is derived from an EMBL/GenBank/DDBJ whole genome shotgun (WGS) entry which is preliminary data.</text>
</comment>
<reference evidence="1" key="1">
    <citation type="submission" date="2019-08" db="EMBL/GenBank/DDBJ databases">
        <authorList>
            <person name="Kucharzyk K."/>
            <person name="Murdoch R.W."/>
            <person name="Higgins S."/>
            <person name="Loffler F."/>
        </authorList>
    </citation>
    <scope>NUCLEOTIDE SEQUENCE</scope>
</reference>
<accession>A0A645IP53</accession>